<reference evidence="2 3" key="1">
    <citation type="submission" date="2018-08" db="EMBL/GenBank/DDBJ databases">
        <title>A genome reference for cultivated species of the human gut microbiota.</title>
        <authorList>
            <person name="Zou Y."/>
            <person name="Xue W."/>
            <person name="Luo G."/>
        </authorList>
    </citation>
    <scope>NUCLEOTIDE SEQUENCE [LARGE SCALE GENOMIC DNA]</scope>
    <source>
        <strain evidence="2 3">AF24-29</strain>
    </source>
</reference>
<feature type="domain" description="AbiEi antitoxin N-terminal" evidence="1">
    <location>
        <begin position="17"/>
        <end position="53"/>
    </location>
</feature>
<sequence>MGATEDIMKMAKENNCTVTTAMVVAAGISRGNLKYLVEKGLLEKSARGVYILPEVWDDEIFNLQSRFKRGIFSHETALFLWDLTDRTPNVYAMTFPLTYNLTKPKQEKINCSQCKDEWYELGIDEVRTPGGNTVRAYNQERTLCDILRPNSSADIQIISESFKRYAVRKNKNIPLLSEYAKVLKVEKKLRSYLEVLL</sequence>
<dbReference type="Proteomes" id="UP000284178">
    <property type="component" value="Unassembled WGS sequence"/>
</dbReference>
<name>A0A412FSW3_9FIRM</name>
<evidence type="ECO:0000259" key="1">
    <source>
        <dbReference type="Pfam" id="PF13338"/>
    </source>
</evidence>
<dbReference type="Pfam" id="PF13338">
    <property type="entry name" value="AbiEi_4"/>
    <property type="match status" value="1"/>
</dbReference>
<dbReference type="InterPro" id="IPR025159">
    <property type="entry name" value="AbiEi_N"/>
</dbReference>
<dbReference type="AlphaFoldDB" id="A0A412FSW3"/>
<evidence type="ECO:0000313" key="2">
    <source>
        <dbReference type="EMBL" id="RGR71237.1"/>
    </source>
</evidence>
<gene>
    <name evidence="2" type="ORF">DWY25_13350</name>
</gene>
<dbReference type="RefSeq" id="WP_117895645.1">
    <property type="nucleotide sequence ID" value="NZ_CABJCV010000018.1"/>
</dbReference>
<proteinExistence type="predicted"/>
<protein>
    <submittedName>
        <fullName evidence="2">Transcriptional regulator</fullName>
    </submittedName>
</protein>
<comment type="caution">
    <text evidence="2">The sequence shown here is derived from an EMBL/GenBank/DDBJ whole genome shotgun (WGS) entry which is preliminary data.</text>
</comment>
<keyword evidence="3" id="KW-1185">Reference proteome</keyword>
<dbReference type="EMBL" id="QRUP01000018">
    <property type="protein sequence ID" value="RGR71237.1"/>
    <property type="molecule type" value="Genomic_DNA"/>
</dbReference>
<evidence type="ECO:0000313" key="3">
    <source>
        <dbReference type="Proteomes" id="UP000284178"/>
    </source>
</evidence>
<dbReference type="GeneID" id="83016381"/>
<organism evidence="2 3">
    <name type="scientific">Holdemania filiformis</name>
    <dbReference type="NCBI Taxonomy" id="61171"/>
    <lineage>
        <taxon>Bacteria</taxon>
        <taxon>Bacillati</taxon>
        <taxon>Bacillota</taxon>
        <taxon>Erysipelotrichia</taxon>
        <taxon>Erysipelotrichales</taxon>
        <taxon>Erysipelotrichaceae</taxon>
        <taxon>Holdemania</taxon>
    </lineage>
</organism>
<accession>A0A412FSW3</accession>